<comment type="caution">
    <text evidence="3">The sequence shown here is derived from an EMBL/GenBank/DDBJ whole genome shotgun (WGS) entry which is preliminary data.</text>
</comment>
<dbReference type="PANTHER" id="PTHR30466:SF1">
    <property type="entry name" value="FMN REDUCTASE (NADH) RUTF"/>
    <property type="match status" value="1"/>
</dbReference>
<dbReference type="InterPro" id="IPR002563">
    <property type="entry name" value="Flavin_Rdtase-like_dom"/>
</dbReference>
<dbReference type="Pfam" id="PF01613">
    <property type="entry name" value="Flavin_Reduct"/>
    <property type="match status" value="1"/>
</dbReference>
<dbReference type="Proteomes" id="UP001623330">
    <property type="component" value="Unassembled WGS sequence"/>
</dbReference>
<sequence>MQKFHKKVGITFLRNYSYGPKHFITQQKFKESMSRIANQAMVLTAAAPLDTPKDLFHGLTISSMTSLALKPHPMIQFNLQLPSSTSDTLHLHNYFAVHLLEPNENAVDIITNFSKGALQGINRTLPFKELVEGTDYHSITVGNKRKLTLPILKESQLALICKKKNVFRVGDHEIWVGTVEDTVVHNKTVNGGVLYCNRSFHKLGDGI</sequence>
<dbReference type="SMART" id="SM00903">
    <property type="entry name" value="Flavin_Reduct"/>
    <property type="match status" value="1"/>
</dbReference>
<dbReference type="EMBL" id="JBEVYD010000009">
    <property type="protein sequence ID" value="KAL3230720.1"/>
    <property type="molecule type" value="Genomic_DNA"/>
</dbReference>
<keyword evidence="4" id="KW-1185">Reference proteome</keyword>
<name>A0ABR4NRF2_9SACH</name>
<feature type="domain" description="Flavin reductase like" evidence="2">
    <location>
        <begin position="33"/>
        <end position="202"/>
    </location>
</feature>
<evidence type="ECO:0000313" key="3">
    <source>
        <dbReference type="EMBL" id="KAL3230720.1"/>
    </source>
</evidence>
<dbReference type="Gene3D" id="2.30.110.10">
    <property type="entry name" value="Electron Transport, Fmn-binding Protein, Chain A"/>
    <property type="match status" value="1"/>
</dbReference>
<evidence type="ECO:0000256" key="1">
    <source>
        <dbReference type="ARBA" id="ARBA00023002"/>
    </source>
</evidence>
<protein>
    <submittedName>
        <fullName evidence="3">Ancestral locus</fullName>
    </submittedName>
</protein>
<reference evidence="3 4" key="1">
    <citation type="submission" date="2024-05" db="EMBL/GenBank/DDBJ databases">
        <title>Long read based assembly of the Candida bracarensis genome reveals expanded adhesin content.</title>
        <authorList>
            <person name="Marcet-Houben M."/>
            <person name="Ksiezopolska E."/>
            <person name="Gabaldon T."/>
        </authorList>
    </citation>
    <scope>NUCLEOTIDE SEQUENCE [LARGE SCALE GENOMIC DNA]</scope>
    <source>
        <strain evidence="3 4">CBM6</strain>
    </source>
</reference>
<gene>
    <name evidence="3" type="ORF">RNJ44_01169</name>
</gene>
<dbReference type="InterPro" id="IPR012349">
    <property type="entry name" value="Split_barrel_FMN-bd"/>
</dbReference>
<keyword evidence="1" id="KW-0560">Oxidoreductase</keyword>
<accession>A0ABR4NRF2</accession>
<proteinExistence type="predicted"/>
<organism evidence="3 4">
    <name type="scientific">Nakaseomyces bracarensis</name>
    <dbReference type="NCBI Taxonomy" id="273131"/>
    <lineage>
        <taxon>Eukaryota</taxon>
        <taxon>Fungi</taxon>
        <taxon>Dikarya</taxon>
        <taxon>Ascomycota</taxon>
        <taxon>Saccharomycotina</taxon>
        <taxon>Saccharomycetes</taxon>
        <taxon>Saccharomycetales</taxon>
        <taxon>Saccharomycetaceae</taxon>
        <taxon>Nakaseomyces</taxon>
    </lineage>
</organism>
<dbReference type="InterPro" id="IPR050268">
    <property type="entry name" value="NADH-dep_flavin_reductase"/>
</dbReference>
<dbReference type="PANTHER" id="PTHR30466">
    <property type="entry name" value="FLAVIN REDUCTASE"/>
    <property type="match status" value="1"/>
</dbReference>
<evidence type="ECO:0000313" key="4">
    <source>
        <dbReference type="Proteomes" id="UP001623330"/>
    </source>
</evidence>
<evidence type="ECO:0000259" key="2">
    <source>
        <dbReference type="SMART" id="SM00903"/>
    </source>
</evidence>
<dbReference type="SUPFAM" id="SSF50475">
    <property type="entry name" value="FMN-binding split barrel"/>
    <property type="match status" value="1"/>
</dbReference>